<protein>
    <submittedName>
        <fullName evidence="2">Uncharacterized protein</fullName>
    </submittedName>
</protein>
<dbReference type="Proteomes" id="UP001396334">
    <property type="component" value="Unassembled WGS sequence"/>
</dbReference>
<proteinExistence type="predicted"/>
<evidence type="ECO:0000313" key="3">
    <source>
        <dbReference type="Proteomes" id="UP001396334"/>
    </source>
</evidence>
<comment type="caution">
    <text evidence="2">The sequence shown here is derived from an EMBL/GenBank/DDBJ whole genome shotgun (WGS) entry which is preliminary data.</text>
</comment>
<evidence type="ECO:0000313" key="2">
    <source>
        <dbReference type="EMBL" id="KAK9016744.1"/>
    </source>
</evidence>
<feature type="region of interest" description="Disordered" evidence="1">
    <location>
        <begin position="121"/>
        <end position="146"/>
    </location>
</feature>
<gene>
    <name evidence="2" type="ORF">V6N11_079238</name>
</gene>
<feature type="compositionally biased region" description="Polar residues" evidence="1">
    <location>
        <begin position="121"/>
        <end position="131"/>
    </location>
</feature>
<sequence>MVDTTMQFLGFDLSAEEFFEINWPENLIDLCHVDLSLMKYGESSIDVSTHEAYAEFWLSRKQDMVGCLWRDARLTRKTWIPGFKVRSKLEEIERCRGVENECFMIHGVDLGLVDHACSPKNVSTRKSNPTLSEFSSESSTESYRRSNQSIGSFKTVVMDDDKASENEEADIICMGKYVLSGGLLNQENAALNLGVLEMLGSGGIMRGGKSATCPMNISPVLSDHIRKPDSFDNLDTSLVSNTGSTLPEDGFIDSVPAVGVGPSANLEHDLSFGQDLHLKSFDLEPVEGILGDQNVARQLNWVR</sequence>
<organism evidence="2 3">
    <name type="scientific">Hibiscus sabdariffa</name>
    <name type="common">roselle</name>
    <dbReference type="NCBI Taxonomy" id="183260"/>
    <lineage>
        <taxon>Eukaryota</taxon>
        <taxon>Viridiplantae</taxon>
        <taxon>Streptophyta</taxon>
        <taxon>Embryophyta</taxon>
        <taxon>Tracheophyta</taxon>
        <taxon>Spermatophyta</taxon>
        <taxon>Magnoliopsida</taxon>
        <taxon>eudicotyledons</taxon>
        <taxon>Gunneridae</taxon>
        <taxon>Pentapetalae</taxon>
        <taxon>rosids</taxon>
        <taxon>malvids</taxon>
        <taxon>Malvales</taxon>
        <taxon>Malvaceae</taxon>
        <taxon>Malvoideae</taxon>
        <taxon>Hibiscus</taxon>
    </lineage>
</organism>
<keyword evidence="3" id="KW-1185">Reference proteome</keyword>
<reference evidence="2 3" key="1">
    <citation type="journal article" date="2024" name="G3 (Bethesda)">
        <title>Genome assembly of Hibiscus sabdariffa L. provides insights into metabolisms of medicinal natural products.</title>
        <authorList>
            <person name="Kim T."/>
        </authorList>
    </citation>
    <scope>NUCLEOTIDE SEQUENCE [LARGE SCALE GENOMIC DNA]</scope>
    <source>
        <strain evidence="2">TK-2024</strain>
        <tissue evidence="2">Old leaves</tissue>
    </source>
</reference>
<feature type="compositionally biased region" description="Low complexity" evidence="1">
    <location>
        <begin position="132"/>
        <end position="141"/>
    </location>
</feature>
<evidence type="ECO:0000256" key="1">
    <source>
        <dbReference type="SAM" id="MobiDB-lite"/>
    </source>
</evidence>
<accession>A0ABR2RVH4</accession>
<dbReference type="EMBL" id="JBBPBN010000020">
    <property type="protein sequence ID" value="KAK9016744.1"/>
    <property type="molecule type" value="Genomic_DNA"/>
</dbReference>
<name>A0ABR2RVH4_9ROSI</name>